<dbReference type="Proteomes" id="UP000001025">
    <property type="component" value="Chromosome"/>
</dbReference>
<keyword evidence="2" id="KW-1185">Reference proteome</keyword>
<dbReference type="KEGG" id="rba:RB5625"/>
<dbReference type="HOGENOM" id="CLU_2938683_0_0_0"/>
<evidence type="ECO:0000313" key="2">
    <source>
        <dbReference type="Proteomes" id="UP000001025"/>
    </source>
</evidence>
<sequence>MENRKLNAGAKTRESGIDRNRIFQRPRAARYQTGIKLKLHRILRQETSFVHVAAVIWLGR</sequence>
<dbReference type="STRING" id="243090.RB5625"/>
<dbReference type="EnsemblBacteria" id="CAD74343">
    <property type="protein sequence ID" value="CAD74343"/>
    <property type="gene ID" value="RB5625"/>
</dbReference>
<protein>
    <submittedName>
        <fullName evidence="1">Uncharacterized protein</fullName>
    </submittedName>
</protein>
<evidence type="ECO:0000313" key="1">
    <source>
        <dbReference type="EMBL" id="CAD74343.1"/>
    </source>
</evidence>
<dbReference type="EMBL" id="BX294142">
    <property type="protein sequence ID" value="CAD74343.1"/>
    <property type="molecule type" value="Genomic_DNA"/>
</dbReference>
<dbReference type="InParanoid" id="Q7URJ5"/>
<proteinExistence type="predicted"/>
<name>Q7URJ5_RHOBA</name>
<dbReference type="AlphaFoldDB" id="Q7URJ5"/>
<reference evidence="1 2" key="1">
    <citation type="journal article" date="2003" name="Proc. Natl. Acad. Sci. U.S.A.">
        <title>Complete genome sequence of the marine planctomycete Pirellula sp. strain 1.</title>
        <authorList>
            <person name="Gloeckner F.O."/>
            <person name="Kube M."/>
            <person name="Bauer M."/>
            <person name="Teeling H."/>
            <person name="Lombardot T."/>
            <person name="Ludwig W."/>
            <person name="Gade D."/>
            <person name="Beck A."/>
            <person name="Borzym K."/>
            <person name="Heitmann K."/>
            <person name="Rabus R."/>
            <person name="Schlesner H."/>
            <person name="Amann R."/>
            <person name="Reinhardt R."/>
        </authorList>
    </citation>
    <scope>NUCLEOTIDE SEQUENCE [LARGE SCALE GENOMIC DNA]</scope>
    <source>
        <strain evidence="2">DSM 10527 / NCIMB 13988 / SH1</strain>
    </source>
</reference>
<organism evidence="1 2">
    <name type="scientific">Rhodopirellula baltica (strain DSM 10527 / NCIMB 13988 / SH1)</name>
    <dbReference type="NCBI Taxonomy" id="243090"/>
    <lineage>
        <taxon>Bacteria</taxon>
        <taxon>Pseudomonadati</taxon>
        <taxon>Planctomycetota</taxon>
        <taxon>Planctomycetia</taxon>
        <taxon>Pirellulales</taxon>
        <taxon>Pirellulaceae</taxon>
        <taxon>Rhodopirellula</taxon>
    </lineage>
</organism>
<gene>
    <name evidence="1" type="ordered locus">RB5625</name>
</gene>
<accession>Q7URJ5</accession>